<dbReference type="UCSC" id="F10G7.7">
    <property type="organism name" value="c. elegans"/>
</dbReference>
<proteinExistence type="inferred from homology"/>
<dbReference type="CTD" id="184320"/>
<feature type="transmembrane region" description="Helical" evidence="6">
    <location>
        <begin position="65"/>
        <end position="87"/>
    </location>
</feature>
<dbReference type="Pfam" id="PF03125">
    <property type="entry name" value="Sre"/>
    <property type="match status" value="1"/>
</dbReference>
<feature type="transmembrane region" description="Helical" evidence="6">
    <location>
        <begin position="164"/>
        <end position="186"/>
    </location>
</feature>
<dbReference type="AGR" id="WB:WBGene00017371"/>
<feature type="transmembrane region" description="Helical" evidence="6">
    <location>
        <begin position="26"/>
        <end position="53"/>
    </location>
</feature>
<dbReference type="EMBL" id="BX284602">
    <property type="protein sequence ID" value="CCD69210.1"/>
    <property type="molecule type" value="Genomic_DNA"/>
</dbReference>
<dbReference type="GO" id="GO:0007606">
    <property type="term" value="P:sensory perception of chemical stimulus"/>
    <property type="evidence" value="ECO:0007669"/>
    <property type="project" value="InterPro"/>
</dbReference>
<dbReference type="FunCoup" id="Q19321">
    <property type="interactions" value="6"/>
</dbReference>
<dbReference type="GO" id="GO:0016020">
    <property type="term" value="C:membrane"/>
    <property type="evidence" value="ECO:0007669"/>
    <property type="project" value="UniProtKB-SubCell"/>
</dbReference>
<dbReference type="OrthoDB" id="5832606at2759"/>
<dbReference type="InterPro" id="IPR004151">
    <property type="entry name" value="7TM_GPCR_serpentine_rcpt_Sre"/>
</dbReference>
<reference evidence="7 8" key="1">
    <citation type="journal article" date="1998" name="Science">
        <title>Genome sequence of the nematode C. elegans: a platform for investigating biology.</title>
        <authorList>
            <consortium name="The C. elegans sequencing consortium"/>
            <person name="Sulson J.E."/>
            <person name="Waterston R."/>
        </authorList>
    </citation>
    <scope>NUCLEOTIDE SEQUENCE [LARGE SCALE GENOMIC DNA]</scope>
    <source>
        <strain evidence="7 8">Bristol N2</strain>
    </source>
</reference>
<dbReference type="PhylomeDB" id="Q19321"/>
<accession>Q19321</accession>
<dbReference type="AlphaFoldDB" id="Q19321"/>
<dbReference type="Proteomes" id="UP000001940">
    <property type="component" value="Chromosome II"/>
</dbReference>
<keyword evidence="5 6" id="KW-0472">Membrane</keyword>
<evidence type="ECO:0000313" key="9">
    <source>
        <dbReference type="WormBase" id="F10G7.7"/>
    </source>
</evidence>
<dbReference type="RefSeq" id="NP_494832.2">
    <property type="nucleotide sequence ID" value="NM_062431.2"/>
</dbReference>
<keyword evidence="4 6" id="KW-1133">Transmembrane helix</keyword>
<evidence type="ECO:0000256" key="1">
    <source>
        <dbReference type="ARBA" id="ARBA00004141"/>
    </source>
</evidence>
<evidence type="ECO:0000313" key="8">
    <source>
        <dbReference type="Proteomes" id="UP000001940"/>
    </source>
</evidence>
<dbReference type="PANTHER" id="PTHR23128">
    <property type="entry name" value="SERPENTINE RECEPTOR, CLASS E (EPSILON)-RELATED"/>
    <property type="match status" value="1"/>
</dbReference>
<protein>
    <submittedName>
        <fullName evidence="7">Serpentine Receptor, class E (Epsilon)</fullName>
    </submittedName>
</protein>
<evidence type="ECO:0000313" key="7">
    <source>
        <dbReference type="EMBL" id="CCD69210.1"/>
    </source>
</evidence>
<feature type="transmembrane region" description="Helical" evidence="6">
    <location>
        <begin position="192"/>
        <end position="213"/>
    </location>
</feature>
<dbReference type="PANTHER" id="PTHR23128:SF134">
    <property type="entry name" value="F-BOX DOMAIN-CONTAINING PROTEIN-RELATED"/>
    <property type="match status" value="1"/>
</dbReference>
<dbReference type="PIR" id="C88130">
    <property type="entry name" value="C88130"/>
</dbReference>
<feature type="transmembrane region" description="Helical" evidence="6">
    <location>
        <begin position="281"/>
        <end position="308"/>
    </location>
</feature>
<keyword evidence="3 6" id="KW-0812">Transmembrane</keyword>
<organism evidence="7 8">
    <name type="scientific">Caenorhabditis elegans</name>
    <dbReference type="NCBI Taxonomy" id="6239"/>
    <lineage>
        <taxon>Eukaryota</taxon>
        <taxon>Metazoa</taxon>
        <taxon>Ecdysozoa</taxon>
        <taxon>Nematoda</taxon>
        <taxon>Chromadorea</taxon>
        <taxon>Rhabditida</taxon>
        <taxon>Rhabditina</taxon>
        <taxon>Rhabditomorpha</taxon>
        <taxon>Rhabditoidea</taxon>
        <taxon>Rhabditidae</taxon>
        <taxon>Peloderinae</taxon>
        <taxon>Caenorhabditis</taxon>
    </lineage>
</organism>
<feature type="transmembrane region" description="Helical" evidence="6">
    <location>
        <begin position="120"/>
        <end position="144"/>
    </location>
</feature>
<evidence type="ECO:0000256" key="5">
    <source>
        <dbReference type="ARBA" id="ARBA00023136"/>
    </source>
</evidence>
<dbReference type="eggNOG" id="ENOG502TH4U">
    <property type="taxonomic scope" value="Eukaryota"/>
</dbReference>
<name>Q19321_CAEEL</name>
<dbReference type="HOGENOM" id="CLU_063305_1_0_1"/>
<dbReference type="KEGG" id="cel:CELE_F10G7.7"/>
<keyword evidence="7" id="KW-0675">Receptor</keyword>
<comment type="similarity">
    <text evidence="2">Belongs to the nematode receptor-like protein sre family.</text>
</comment>
<evidence type="ECO:0000256" key="4">
    <source>
        <dbReference type="ARBA" id="ARBA00022989"/>
    </source>
</evidence>
<dbReference type="GeneID" id="184320"/>
<dbReference type="SMR" id="Q19321"/>
<keyword evidence="8" id="KW-1185">Reference proteome</keyword>
<evidence type="ECO:0000256" key="3">
    <source>
        <dbReference type="ARBA" id="ARBA00022692"/>
    </source>
</evidence>
<evidence type="ECO:0000256" key="2">
    <source>
        <dbReference type="ARBA" id="ARBA00006803"/>
    </source>
</evidence>
<sequence>MNIFIGNSSKYFFPVFTLNSAYYSDYYAMLFIIIHILLTFLCCLLTIQVCLIINSVRVFHSNMSIIITVILGQWFEVLIAKIIIFPYQSGFLTVGKDRVFQSWITDNPSEMPQISKPSEIVPLFVGGIMFLHYAFTLTFSVFILTCERACATFFITDYEKKSRAYICTTLLLLTHTATFLLSCLATCEILNFTTGVAISGVFIVGAVVIYFIILHINISIQKRLDDHDQQQKYYSLAIRFQAKENARSLQLAKKVVLFAAFAILCGMGLLILAAMHWIDDYIIYIVTVAEAVFNLNPLFIVPIGMYSVPAWRDRFIKKTPFLLRIRTFSSKNTSKIAVVEENEAAKETDIYFNRLSEAWK</sequence>
<gene>
    <name evidence="7 9" type="primary">sre-39</name>
    <name evidence="7" type="ORF">CELE_F10G7.7</name>
    <name evidence="9" type="ORF">F10G7.7</name>
</gene>
<dbReference type="OMA" id="CCLLTIQ"/>
<feature type="transmembrane region" description="Helical" evidence="6">
    <location>
        <begin position="255"/>
        <end position="275"/>
    </location>
</feature>
<dbReference type="WormBase" id="F10G7.7">
    <property type="protein sequence ID" value="CE38170"/>
    <property type="gene ID" value="WBGene00017371"/>
    <property type="gene designation" value="sre-39"/>
</dbReference>
<comment type="subcellular location">
    <subcellularLocation>
        <location evidence="1">Membrane</location>
        <topology evidence="1">Multi-pass membrane protein</topology>
    </subcellularLocation>
</comment>
<evidence type="ECO:0000256" key="6">
    <source>
        <dbReference type="SAM" id="Phobius"/>
    </source>
</evidence>
<dbReference type="PaxDb" id="6239-F10G7.7"/>
<dbReference type="InParanoid" id="Q19321"/>